<reference evidence="2 3" key="1">
    <citation type="submission" date="2024-09" db="EMBL/GenBank/DDBJ databases">
        <authorList>
            <person name="Sun Q."/>
            <person name="Mori K."/>
        </authorList>
    </citation>
    <scope>NUCLEOTIDE SEQUENCE [LARGE SCALE GENOMIC DNA]</scope>
    <source>
        <strain evidence="2 3">TBRC 4576</strain>
    </source>
</reference>
<dbReference type="RefSeq" id="WP_137642726.1">
    <property type="nucleotide sequence ID" value="NZ_BJEA01000010.1"/>
</dbReference>
<evidence type="ECO:0000256" key="1">
    <source>
        <dbReference type="SAM" id="Phobius"/>
    </source>
</evidence>
<feature type="transmembrane region" description="Helical" evidence="1">
    <location>
        <begin position="47"/>
        <end position="69"/>
    </location>
</feature>
<feature type="transmembrane region" description="Helical" evidence="1">
    <location>
        <begin position="145"/>
        <end position="167"/>
    </location>
</feature>
<feature type="transmembrane region" description="Helical" evidence="1">
    <location>
        <begin position="21"/>
        <end position="41"/>
    </location>
</feature>
<keyword evidence="1" id="KW-1133">Transmembrane helix</keyword>
<comment type="caution">
    <text evidence="2">The sequence shown here is derived from an EMBL/GenBank/DDBJ whole genome shotgun (WGS) entry which is preliminary data.</text>
</comment>
<name>A0ABV5WVZ3_9LACO</name>
<sequence>MTPSWALFKGFSKPRFLKMNVILAVELLAVVVMTVTRLVTGRFTTDAWFYMLSGWFFIPIAIGVVLLAVDQERAAVKPTFRMIPIADWQFYLVNILASLAVQLYVWLVQFALLGLSFALAWKRIRIRASMVTDMLDLQWTASINWWQVGLQAVVVAILATLVIWSTITFIHYASNATNGWLPRFQQHFLNVILTIVIIYVAFRLAAILIGMVSFLSSQALTGGSVTSVWTGAAVMLVTIIVESALNVWLLQKWVEPHAV</sequence>
<keyword evidence="3" id="KW-1185">Reference proteome</keyword>
<dbReference type="EMBL" id="JBHLZY010000025">
    <property type="protein sequence ID" value="MFB9770324.1"/>
    <property type="molecule type" value="Genomic_DNA"/>
</dbReference>
<proteinExistence type="predicted"/>
<accession>A0ABV5WVZ3</accession>
<evidence type="ECO:0000313" key="3">
    <source>
        <dbReference type="Proteomes" id="UP001589691"/>
    </source>
</evidence>
<organism evidence="2 3">
    <name type="scientific">Lactiplantibacillus modestisalitolerans</name>
    <dbReference type="NCBI Taxonomy" id="1457219"/>
    <lineage>
        <taxon>Bacteria</taxon>
        <taxon>Bacillati</taxon>
        <taxon>Bacillota</taxon>
        <taxon>Bacilli</taxon>
        <taxon>Lactobacillales</taxon>
        <taxon>Lactobacillaceae</taxon>
        <taxon>Lactiplantibacillus</taxon>
    </lineage>
</organism>
<dbReference type="Proteomes" id="UP001589691">
    <property type="component" value="Unassembled WGS sequence"/>
</dbReference>
<gene>
    <name evidence="2" type="ORF">ACFFLI_10670</name>
</gene>
<keyword evidence="1" id="KW-0472">Membrane</keyword>
<feature type="transmembrane region" description="Helical" evidence="1">
    <location>
        <begin position="188"/>
        <end position="216"/>
    </location>
</feature>
<protein>
    <submittedName>
        <fullName evidence="2">ABC transporter permease</fullName>
    </submittedName>
</protein>
<feature type="transmembrane region" description="Helical" evidence="1">
    <location>
        <begin position="90"/>
        <end position="121"/>
    </location>
</feature>
<keyword evidence="1" id="KW-0812">Transmembrane</keyword>
<feature type="transmembrane region" description="Helical" evidence="1">
    <location>
        <begin position="228"/>
        <end position="250"/>
    </location>
</feature>
<evidence type="ECO:0000313" key="2">
    <source>
        <dbReference type="EMBL" id="MFB9770324.1"/>
    </source>
</evidence>